<keyword evidence="6 9" id="KW-1133">Transmembrane helix</keyword>
<keyword evidence="2" id="KW-0813">Transport</keyword>
<keyword evidence="7 9" id="KW-0472">Membrane</keyword>
<evidence type="ECO:0000256" key="8">
    <source>
        <dbReference type="ARBA" id="ARBA00038436"/>
    </source>
</evidence>
<evidence type="ECO:0000256" key="2">
    <source>
        <dbReference type="ARBA" id="ARBA00022448"/>
    </source>
</evidence>
<evidence type="ECO:0000313" key="12">
    <source>
        <dbReference type="Proteomes" id="UP000217785"/>
    </source>
</evidence>
<feature type="domain" description="Tripartite ATP-independent periplasmic transporters DctQ component" evidence="10">
    <location>
        <begin position="25"/>
        <end position="156"/>
    </location>
</feature>
<feature type="transmembrane region" description="Helical" evidence="9">
    <location>
        <begin position="134"/>
        <end position="155"/>
    </location>
</feature>
<dbReference type="GO" id="GO:0005886">
    <property type="term" value="C:plasma membrane"/>
    <property type="evidence" value="ECO:0007669"/>
    <property type="project" value="UniProtKB-SubCell"/>
</dbReference>
<feature type="transmembrane region" description="Helical" evidence="9">
    <location>
        <begin position="54"/>
        <end position="72"/>
    </location>
</feature>
<dbReference type="GO" id="GO:0022857">
    <property type="term" value="F:transmembrane transporter activity"/>
    <property type="evidence" value="ECO:0007669"/>
    <property type="project" value="TreeGrafter"/>
</dbReference>
<dbReference type="Pfam" id="PF04290">
    <property type="entry name" value="DctQ"/>
    <property type="match status" value="1"/>
</dbReference>
<evidence type="ECO:0000256" key="5">
    <source>
        <dbReference type="ARBA" id="ARBA00022692"/>
    </source>
</evidence>
<dbReference type="EMBL" id="BDUF01000004">
    <property type="protein sequence ID" value="GAX88557.1"/>
    <property type="molecule type" value="Genomic_DNA"/>
</dbReference>
<dbReference type="InterPro" id="IPR055348">
    <property type="entry name" value="DctQ"/>
</dbReference>
<dbReference type="GO" id="GO:0015740">
    <property type="term" value="P:C4-dicarboxylate transport"/>
    <property type="evidence" value="ECO:0007669"/>
    <property type="project" value="TreeGrafter"/>
</dbReference>
<sequence>MAFVRWVDKVNKWLEILVGLALGVMTLVVFYQVLVRFFLTSFGEQISAPWTEELARYLMIWLVFIGGAVAARKADSNAVEALIHAVPPLVGKLIKIGAHITSLIFYACIFVIGLEWTQFGLSETAPVMKVPMSYVYSAMSIGAGLMIVNTITILVDAYVNKKDIRDTSDEEVEAALADYKSDGKEAAV</sequence>
<evidence type="ECO:0000256" key="3">
    <source>
        <dbReference type="ARBA" id="ARBA00022475"/>
    </source>
</evidence>
<protein>
    <recommendedName>
        <fullName evidence="10">Tripartite ATP-independent periplasmic transporters DctQ component domain-containing protein</fullName>
    </recommendedName>
</protein>
<keyword evidence="3" id="KW-1003">Cell membrane</keyword>
<keyword evidence="4" id="KW-0997">Cell inner membrane</keyword>
<dbReference type="PANTHER" id="PTHR35011">
    <property type="entry name" value="2,3-DIKETO-L-GULONATE TRAP TRANSPORTER SMALL PERMEASE PROTEIN YIAM"/>
    <property type="match status" value="1"/>
</dbReference>
<evidence type="ECO:0000313" key="11">
    <source>
        <dbReference type="EMBL" id="GAX88557.1"/>
    </source>
</evidence>
<comment type="similarity">
    <text evidence="8">Belongs to the TRAP transporter small permease family.</text>
</comment>
<dbReference type="AlphaFoldDB" id="A0A292YF91"/>
<dbReference type="RefSeq" id="WP_165912553.1">
    <property type="nucleotide sequence ID" value="NZ_BDUF01000004.1"/>
</dbReference>
<accession>A0A292YF91</accession>
<comment type="subcellular location">
    <subcellularLocation>
        <location evidence="1">Cell inner membrane</location>
        <topology evidence="1">Multi-pass membrane protein</topology>
    </subcellularLocation>
</comment>
<keyword evidence="5 9" id="KW-0812">Transmembrane</keyword>
<reference evidence="12" key="1">
    <citation type="submission" date="2017-07" db="EMBL/GenBank/DDBJ databases">
        <title>Draft genome sequence of Effusibacillus lacus strain skLN1.</title>
        <authorList>
            <person name="Watanabe M."/>
            <person name="Kojima H."/>
            <person name="Fukui M."/>
        </authorList>
    </citation>
    <scope>NUCLEOTIDE SEQUENCE [LARGE SCALE GENOMIC DNA]</scope>
    <source>
        <strain evidence="12">skLN1</strain>
    </source>
</reference>
<proteinExistence type="inferred from homology"/>
<evidence type="ECO:0000259" key="10">
    <source>
        <dbReference type="Pfam" id="PF04290"/>
    </source>
</evidence>
<keyword evidence="12" id="KW-1185">Reference proteome</keyword>
<evidence type="ECO:0000256" key="4">
    <source>
        <dbReference type="ARBA" id="ARBA00022519"/>
    </source>
</evidence>
<evidence type="ECO:0000256" key="9">
    <source>
        <dbReference type="SAM" id="Phobius"/>
    </source>
</evidence>
<evidence type="ECO:0000256" key="1">
    <source>
        <dbReference type="ARBA" id="ARBA00004429"/>
    </source>
</evidence>
<feature type="transmembrane region" description="Helical" evidence="9">
    <location>
        <begin position="12"/>
        <end position="34"/>
    </location>
</feature>
<dbReference type="Proteomes" id="UP000217785">
    <property type="component" value="Unassembled WGS sequence"/>
</dbReference>
<gene>
    <name evidence="11" type="ORF">EFBL_0169</name>
</gene>
<evidence type="ECO:0000256" key="7">
    <source>
        <dbReference type="ARBA" id="ARBA00023136"/>
    </source>
</evidence>
<dbReference type="PANTHER" id="PTHR35011:SF2">
    <property type="entry name" value="2,3-DIKETO-L-GULONATE TRAP TRANSPORTER SMALL PERMEASE PROTEIN YIAM"/>
    <property type="match status" value="1"/>
</dbReference>
<organism evidence="11 12">
    <name type="scientific">Effusibacillus lacus</name>
    <dbReference type="NCBI Taxonomy" id="1348429"/>
    <lineage>
        <taxon>Bacteria</taxon>
        <taxon>Bacillati</taxon>
        <taxon>Bacillota</taxon>
        <taxon>Bacilli</taxon>
        <taxon>Bacillales</taxon>
        <taxon>Alicyclobacillaceae</taxon>
        <taxon>Effusibacillus</taxon>
    </lineage>
</organism>
<dbReference type="InterPro" id="IPR007387">
    <property type="entry name" value="TRAP_DctQ"/>
</dbReference>
<comment type="caution">
    <text evidence="11">The sequence shown here is derived from an EMBL/GenBank/DDBJ whole genome shotgun (WGS) entry which is preliminary data.</text>
</comment>
<evidence type="ECO:0000256" key="6">
    <source>
        <dbReference type="ARBA" id="ARBA00022989"/>
    </source>
</evidence>
<feature type="transmembrane region" description="Helical" evidence="9">
    <location>
        <begin position="93"/>
        <end position="114"/>
    </location>
</feature>
<name>A0A292YF91_9BACL</name>